<feature type="transmembrane region" description="Helical" evidence="14">
    <location>
        <begin position="132"/>
        <end position="150"/>
    </location>
</feature>
<feature type="transmembrane region" description="Helical" evidence="14">
    <location>
        <begin position="170"/>
        <end position="189"/>
    </location>
</feature>
<keyword evidence="4 13" id="KW-0813">Transport</keyword>
<keyword evidence="16" id="KW-1185">Reference proteome</keyword>
<evidence type="ECO:0000256" key="13">
    <source>
        <dbReference type="RuleBase" id="RU003943"/>
    </source>
</evidence>
<evidence type="ECO:0000256" key="1">
    <source>
        <dbReference type="ARBA" id="ARBA00002313"/>
    </source>
</evidence>
<dbReference type="EMBL" id="CP008941">
    <property type="protein sequence ID" value="AIK96154.1"/>
    <property type="molecule type" value="Genomic_DNA"/>
</dbReference>
<feature type="transmembrane region" description="Helical" evidence="14">
    <location>
        <begin position="45"/>
        <end position="77"/>
    </location>
</feature>
<evidence type="ECO:0000313" key="15">
    <source>
        <dbReference type="EMBL" id="AIK96154.1"/>
    </source>
</evidence>
<dbReference type="InterPro" id="IPR001626">
    <property type="entry name" value="ABC_TroCD"/>
</dbReference>
<dbReference type="Pfam" id="PF00950">
    <property type="entry name" value="ABC-3"/>
    <property type="match status" value="1"/>
</dbReference>
<dbReference type="RefSeq" id="WP_038464216.1">
    <property type="nucleotide sequence ID" value="NZ_CP008941.1"/>
</dbReference>
<accession>A0A077AVT0</accession>
<evidence type="ECO:0000256" key="3">
    <source>
        <dbReference type="ARBA" id="ARBA00008034"/>
    </source>
</evidence>
<keyword evidence="11 14" id="KW-0472">Membrane</keyword>
<dbReference type="GO" id="GO:0010043">
    <property type="term" value="P:response to zinc ion"/>
    <property type="evidence" value="ECO:0007669"/>
    <property type="project" value="TreeGrafter"/>
</dbReference>
<evidence type="ECO:0000256" key="11">
    <source>
        <dbReference type="ARBA" id="ARBA00023136"/>
    </source>
</evidence>
<dbReference type="SUPFAM" id="SSF81345">
    <property type="entry name" value="ABC transporter involved in vitamin B12 uptake, BtuC"/>
    <property type="match status" value="1"/>
</dbReference>
<comment type="function">
    <text evidence="1">Involved in the high-affinity zinc uptake transport system.</text>
</comment>
<dbReference type="GO" id="GO:0006829">
    <property type="term" value="P:zinc ion transport"/>
    <property type="evidence" value="ECO:0007669"/>
    <property type="project" value="UniProtKB-KW"/>
</dbReference>
<dbReference type="Proteomes" id="UP000028926">
    <property type="component" value="Chromosome"/>
</dbReference>
<evidence type="ECO:0000256" key="6">
    <source>
        <dbReference type="ARBA" id="ARBA00022692"/>
    </source>
</evidence>
<evidence type="ECO:0000256" key="4">
    <source>
        <dbReference type="ARBA" id="ARBA00022448"/>
    </source>
</evidence>
<dbReference type="HOGENOM" id="CLU_028808_3_2_5"/>
<dbReference type="Gene3D" id="1.10.3470.10">
    <property type="entry name" value="ABC transporter involved in vitamin B12 uptake, BtuC"/>
    <property type="match status" value="1"/>
</dbReference>
<evidence type="ECO:0000256" key="8">
    <source>
        <dbReference type="ARBA" id="ARBA00022906"/>
    </source>
</evidence>
<evidence type="ECO:0000256" key="5">
    <source>
        <dbReference type="ARBA" id="ARBA00022475"/>
    </source>
</evidence>
<keyword evidence="10" id="KW-0406">Ion transport</keyword>
<feature type="transmembrane region" description="Helical" evidence="14">
    <location>
        <begin position="12"/>
        <end position="33"/>
    </location>
</feature>
<feature type="transmembrane region" description="Helical" evidence="14">
    <location>
        <begin position="195"/>
        <end position="212"/>
    </location>
</feature>
<sequence>MIELLQQEFVQRALAAGIGLAIPLGILGCFMLWRRMSFFSDAMGHAAILGVVGGLILHIHPQVAVAGIALLAAFILSRHRDNSRLPLDTWLGGVSYGGLALGLCLMALYPAVRLNPEAVLFGEILSVTWADVFWVFAVAIGTPLLFLKIWRSVVLITMDEDLAATNNIPIYPIQMIFLTTIALVTAVGLKITGALLLPALMIFPAATASYFARSPEGMVVISSLVAVLSFIVGALASFCFDLPTGPVIVVISLIFMVIGSVAKKY</sequence>
<feature type="transmembrane region" description="Helical" evidence="14">
    <location>
        <begin position="244"/>
        <end position="262"/>
    </location>
</feature>
<keyword evidence="7" id="KW-0862">Zinc</keyword>
<evidence type="ECO:0000256" key="14">
    <source>
        <dbReference type="SAM" id="Phobius"/>
    </source>
</evidence>
<dbReference type="GO" id="GO:0055085">
    <property type="term" value="P:transmembrane transport"/>
    <property type="evidence" value="ECO:0007669"/>
    <property type="project" value="InterPro"/>
</dbReference>
<name>A0A077AVT0_9PROT</name>
<evidence type="ECO:0000256" key="9">
    <source>
        <dbReference type="ARBA" id="ARBA00022989"/>
    </source>
</evidence>
<keyword evidence="5" id="KW-1003">Cell membrane</keyword>
<protein>
    <recommendedName>
        <fullName evidence="12">High-affinity zinc uptake system membrane protein ZnuB</fullName>
    </recommendedName>
</protein>
<proteinExistence type="inferred from homology"/>
<evidence type="ECO:0000256" key="10">
    <source>
        <dbReference type="ARBA" id="ARBA00023065"/>
    </source>
</evidence>
<keyword evidence="8" id="KW-0864">Zinc transport</keyword>
<dbReference type="STRING" id="91604.ID47_04465"/>
<evidence type="ECO:0000256" key="2">
    <source>
        <dbReference type="ARBA" id="ARBA00004651"/>
    </source>
</evidence>
<comment type="similarity">
    <text evidence="3 13">Belongs to the ABC-3 integral membrane protein family.</text>
</comment>
<dbReference type="PANTHER" id="PTHR30477">
    <property type="entry name" value="ABC-TRANSPORTER METAL-BINDING PROTEIN"/>
    <property type="match status" value="1"/>
</dbReference>
<dbReference type="InterPro" id="IPR037294">
    <property type="entry name" value="ABC_BtuC-like"/>
</dbReference>
<comment type="subcellular location">
    <subcellularLocation>
        <location evidence="2 13">Cell membrane</location>
        <topology evidence="2 13">Multi-pass membrane protein</topology>
    </subcellularLocation>
</comment>
<dbReference type="PANTHER" id="PTHR30477:SF23">
    <property type="entry name" value="HIGH-AFFINITY ZINC UPTAKE SYSTEM MEMBRANE PROTEIN ZNUB"/>
    <property type="match status" value="1"/>
</dbReference>
<dbReference type="GO" id="GO:0043190">
    <property type="term" value="C:ATP-binding cassette (ABC) transporter complex"/>
    <property type="evidence" value="ECO:0007669"/>
    <property type="project" value="InterPro"/>
</dbReference>
<gene>
    <name evidence="15" type="ORF">ID47_04465</name>
</gene>
<feature type="transmembrane region" description="Helical" evidence="14">
    <location>
        <begin position="89"/>
        <end position="112"/>
    </location>
</feature>
<evidence type="ECO:0000256" key="12">
    <source>
        <dbReference type="ARBA" id="ARBA00040080"/>
    </source>
</evidence>
<evidence type="ECO:0000256" key="7">
    <source>
        <dbReference type="ARBA" id="ARBA00022833"/>
    </source>
</evidence>
<evidence type="ECO:0000313" key="16">
    <source>
        <dbReference type="Proteomes" id="UP000028926"/>
    </source>
</evidence>
<dbReference type="KEGG" id="paca:ID47_04465"/>
<dbReference type="eggNOG" id="COG1108">
    <property type="taxonomic scope" value="Bacteria"/>
</dbReference>
<organism evidence="15 16">
    <name type="scientific">Candidatus Odyssella acanthamoebae</name>
    <dbReference type="NCBI Taxonomy" id="91604"/>
    <lineage>
        <taxon>Bacteria</taxon>
        <taxon>Pseudomonadati</taxon>
        <taxon>Pseudomonadota</taxon>
        <taxon>Alphaproteobacteria</taxon>
        <taxon>Holosporales</taxon>
        <taxon>Candidatus Paracaedibacteraceae</taxon>
        <taxon>Candidatus Odyssella</taxon>
    </lineage>
</organism>
<keyword evidence="6 13" id="KW-0812">Transmembrane</keyword>
<dbReference type="AlphaFoldDB" id="A0A077AVT0"/>
<feature type="transmembrane region" description="Helical" evidence="14">
    <location>
        <begin position="219"/>
        <end position="238"/>
    </location>
</feature>
<reference evidence="15 16" key="1">
    <citation type="submission" date="2014-07" db="EMBL/GenBank/DDBJ databases">
        <title>Comparative genomic insights into amoeba endosymbionts belonging to the families of Holosporaceae and Candidatus Midichloriaceae within Rickettsiales.</title>
        <authorList>
            <person name="Wang Z."/>
            <person name="Wu M."/>
        </authorList>
    </citation>
    <scope>NUCLEOTIDE SEQUENCE [LARGE SCALE GENOMIC DNA]</scope>
    <source>
        <strain evidence="15">PRA3</strain>
    </source>
</reference>
<keyword evidence="9 14" id="KW-1133">Transmembrane helix</keyword>